<feature type="region of interest" description="Disordered" evidence="1">
    <location>
        <begin position="382"/>
        <end position="401"/>
    </location>
</feature>
<evidence type="ECO:0000313" key="2">
    <source>
        <dbReference type="EMBL" id="ANB13104.1"/>
    </source>
</evidence>
<sequence length="420" mass="48181">MAETAITDSEHIVLSDGEEEESGIQLGVSVGENGGDDDDVQMISVSTAGQISTAAEDVNHLVYQSAPSENAPHQQRHHHACRIHRVRRIRRVSRIDDDDVQITGIFSRPPRHQSASNPTMSTEEARRERQRRELHLHEERQRYLESIRVRREREFLRFRRMAARYRARQESARLRDEASWEGPSQHRRLMPFRDYMLFGNEPDIEFGPDGQMINAYADPNGGNSLWSNDGREIGYFTPYYMNRGARRNMETLINRPYGALSNEEERLFQAVLQRSIEDTGEVSHRPTVDQLRKPEIPKSARPGYSRAVEPELDVVCARCETELGVGLTSDMKLDKGKEQETSQEASDLVITEADRLLSKRVFFARCGHVYCGRCVNATVNRRNNKKRKGKKGPDPTRKCSVPDCGQSFSRVKKPFSEIYY</sequence>
<dbReference type="AlphaFoldDB" id="A0A167DNG9"/>
<dbReference type="InterPro" id="IPR038886">
    <property type="entry name" value="E3_SLX5/Rfp1"/>
</dbReference>
<dbReference type="RefSeq" id="XP_018735581.1">
    <property type="nucleotide sequence ID" value="XM_018878259.1"/>
</dbReference>
<feature type="compositionally biased region" description="Basic and acidic residues" evidence="1">
    <location>
        <begin position="123"/>
        <end position="133"/>
    </location>
</feature>
<dbReference type="EMBL" id="CP014501">
    <property type="protein sequence ID" value="ANB13104.1"/>
    <property type="molecule type" value="Genomic_DNA"/>
</dbReference>
<reference evidence="2 3" key="1">
    <citation type="submission" date="2016-02" db="EMBL/GenBank/DDBJ databases">
        <title>Complete genome sequence and transcriptome regulation of the pentose utilising yeast Sugiyamaella lignohabitans.</title>
        <authorList>
            <person name="Bellasio M."/>
            <person name="Peymann A."/>
            <person name="Valli M."/>
            <person name="Sipitzky M."/>
            <person name="Graf A."/>
            <person name="Sauer M."/>
            <person name="Marx H."/>
            <person name="Mattanovich D."/>
        </authorList>
    </citation>
    <scope>NUCLEOTIDE SEQUENCE [LARGE SCALE GENOMIC DNA]</scope>
    <source>
        <strain evidence="2 3">CBS 10342</strain>
    </source>
</reference>
<dbReference type="OrthoDB" id="4090114at2759"/>
<organism evidence="2 3">
    <name type="scientific">Sugiyamaella lignohabitans</name>
    <dbReference type="NCBI Taxonomy" id="796027"/>
    <lineage>
        <taxon>Eukaryota</taxon>
        <taxon>Fungi</taxon>
        <taxon>Dikarya</taxon>
        <taxon>Ascomycota</taxon>
        <taxon>Saccharomycotina</taxon>
        <taxon>Dipodascomycetes</taxon>
        <taxon>Dipodascales</taxon>
        <taxon>Trichomonascaceae</taxon>
        <taxon>Sugiyamaella</taxon>
    </lineage>
</organism>
<accession>A0A167DNG9</accession>
<proteinExistence type="predicted"/>
<dbReference type="PANTHER" id="PTHR28042:SF1">
    <property type="entry name" value="E3 UBIQUITIN-PROTEIN LIGASE COMPLEX SLX5-SLX8 SUBUNIT SLX5"/>
    <property type="match status" value="1"/>
</dbReference>
<gene>
    <name evidence="2" type="ORF">AWJ20_1384</name>
</gene>
<protein>
    <recommendedName>
        <fullName evidence="4">RING-type domain-containing protein</fullName>
    </recommendedName>
</protein>
<feature type="region of interest" description="Disordered" evidence="1">
    <location>
        <begin position="104"/>
        <end position="133"/>
    </location>
</feature>
<evidence type="ECO:0008006" key="4">
    <source>
        <dbReference type="Google" id="ProtNLM"/>
    </source>
</evidence>
<keyword evidence="3" id="KW-1185">Reference proteome</keyword>
<name>A0A167DNG9_9ASCO</name>
<dbReference type="GeneID" id="30033180"/>
<dbReference type="Proteomes" id="UP000189580">
    <property type="component" value="Chromosome a"/>
</dbReference>
<dbReference type="PANTHER" id="PTHR28042">
    <property type="entry name" value="E3 UBIQUITIN-PROTEIN LIGASE COMPLEX SLX5-SLX8 SUBUNIT SLX5"/>
    <property type="match status" value="1"/>
</dbReference>
<feature type="compositionally biased region" description="Polar residues" evidence="1">
    <location>
        <begin position="113"/>
        <end position="122"/>
    </location>
</feature>
<dbReference type="KEGG" id="slb:AWJ20_1384"/>
<dbReference type="GO" id="GO:0004842">
    <property type="term" value="F:ubiquitin-protein transferase activity"/>
    <property type="evidence" value="ECO:0007669"/>
    <property type="project" value="TreeGrafter"/>
</dbReference>
<evidence type="ECO:0000313" key="3">
    <source>
        <dbReference type="Proteomes" id="UP000189580"/>
    </source>
</evidence>
<dbReference type="GO" id="GO:0033768">
    <property type="term" value="C:SUMO-targeted ubiquitin ligase complex"/>
    <property type="evidence" value="ECO:0007669"/>
    <property type="project" value="TreeGrafter"/>
</dbReference>
<evidence type="ECO:0000256" key="1">
    <source>
        <dbReference type="SAM" id="MobiDB-lite"/>
    </source>
</evidence>